<proteinExistence type="inferred from homology"/>
<organism evidence="12 13">
    <name type="scientific">Roseateles rivi</name>
    <dbReference type="NCBI Taxonomy" id="3299028"/>
    <lineage>
        <taxon>Bacteria</taxon>
        <taxon>Pseudomonadati</taxon>
        <taxon>Pseudomonadota</taxon>
        <taxon>Betaproteobacteria</taxon>
        <taxon>Burkholderiales</taxon>
        <taxon>Sphaerotilaceae</taxon>
        <taxon>Roseateles</taxon>
    </lineage>
</organism>
<dbReference type="NCBIfam" id="TIGR02473">
    <property type="entry name" value="flagell_FliJ"/>
    <property type="match status" value="1"/>
</dbReference>
<evidence type="ECO:0000313" key="12">
    <source>
        <dbReference type="EMBL" id="MFG6448186.1"/>
    </source>
</evidence>
<comment type="caution">
    <text evidence="12">The sequence shown here is derived from an EMBL/GenBank/DDBJ whole genome shotgun (WGS) entry which is preliminary data.</text>
</comment>
<comment type="subcellular location">
    <subcellularLocation>
        <location evidence="1">Cell membrane</location>
        <topology evidence="1">Peripheral membrane protein</topology>
        <orientation evidence="1">Cytoplasmic side</orientation>
    </subcellularLocation>
</comment>
<accession>A0ABW7FV38</accession>
<keyword evidence="13" id="KW-1185">Reference proteome</keyword>
<keyword evidence="11" id="KW-0175">Coiled coil</keyword>
<keyword evidence="12" id="KW-0966">Cell projection</keyword>
<comment type="similarity">
    <text evidence="2">Belongs to the FliJ family.</text>
</comment>
<dbReference type="EMBL" id="JBIGHZ010000003">
    <property type="protein sequence ID" value="MFG6448186.1"/>
    <property type="molecule type" value="Genomic_DNA"/>
</dbReference>
<evidence type="ECO:0000256" key="10">
    <source>
        <dbReference type="ARBA" id="ARBA00023225"/>
    </source>
</evidence>
<evidence type="ECO:0000256" key="6">
    <source>
        <dbReference type="ARBA" id="ARBA00022500"/>
    </source>
</evidence>
<dbReference type="PANTHER" id="PTHR38786:SF1">
    <property type="entry name" value="FLAGELLAR FLIJ PROTEIN"/>
    <property type="match status" value="1"/>
</dbReference>
<gene>
    <name evidence="12" type="primary">fliJ</name>
    <name evidence="12" type="ORF">ACG0Z6_07990</name>
</gene>
<dbReference type="PANTHER" id="PTHR38786">
    <property type="entry name" value="FLAGELLAR FLIJ PROTEIN"/>
    <property type="match status" value="1"/>
</dbReference>
<feature type="coiled-coil region" evidence="11">
    <location>
        <begin position="6"/>
        <end position="54"/>
    </location>
</feature>
<evidence type="ECO:0000256" key="4">
    <source>
        <dbReference type="ARBA" id="ARBA00022448"/>
    </source>
</evidence>
<dbReference type="InterPro" id="IPR012823">
    <property type="entry name" value="Flagell_FliJ"/>
</dbReference>
<evidence type="ECO:0000256" key="5">
    <source>
        <dbReference type="ARBA" id="ARBA00022475"/>
    </source>
</evidence>
<keyword evidence="12" id="KW-0969">Cilium</keyword>
<evidence type="ECO:0000256" key="2">
    <source>
        <dbReference type="ARBA" id="ARBA00010004"/>
    </source>
</evidence>
<keyword evidence="4" id="KW-0813">Transport</keyword>
<name>A0ABW7FV38_9BURK</name>
<dbReference type="RefSeq" id="WP_394460216.1">
    <property type="nucleotide sequence ID" value="NZ_JBIGHZ010000003.1"/>
</dbReference>
<dbReference type="InterPro" id="IPR052570">
    <property type="entry name" value="FliJ"/>
</dbReference>
<evidence type="ECO:0000313" key="13">
    <source>
        <dbReference type="Proteomes" id="UP001606099"/>
    </source>
</evidence>
<dbReference type="Proteomes" id="UP001606099">
    <property type="component" value="Unassembled WGS sequence"/>
</dbReference>
<evidence type="ECO:0000256" key="9">
    <source>
        <dbReference type="ARBA" id="ARBA00023136"/>
    </source>
</evidence>
<keyword evidence="9" id="KW-0472">Membrane</keyword>
<evidence type="ECO:0000256" key="1">
    <source>
        <dbReference type="ARBA" id="ARBA00004413"/>
    </source>
</evidence>
<keyword evidence="6" id="KW-0145">Chemotaxis</keyword>
<keyword evidence="8" id="KW-0653">Protein transport</keyword>
<keyword evidence="5" id="KW-1003">Cell membrane</keyword>
<keyword evidence="12" id="KW-0282">Flagellum</keyword>
<dbReference type="Gene3D" id="1.10.287.1700">
    <property type="match status" value="1"/>
</dbReference>
<dbReference type="Pfam" id="PF02050">
    <property type="entry name" value="FliJ"/>
    <property type="match status" value="1"/>
</dbReference>
<evidence type="ECO:0000256" key="11">
    <source>
        <dbReference type="SAM" id="Coils"/>
    </source>
</evidence>
<evidence type="ECO:0000256" key="7">
    <source>
        <dbReference type="ARBA" id="ARBA00022795"/>
    </source>
</evidence>
<evidence type="ECO:0000256" key="3">
    <source>
        <dbReference type="ARBA" id="ARBA00020392"/>
    </source>
</evidence>
<keyword evidence="10" id="KW-1006">Bacterial flagellum protein export</keyword>
<keyword evidence="7" id="KW-1005">Bacterial flagellum biogenesis</keyword>
<reference evidence="12 13" key="1">
    <citation type="submission" date="2024-08" db="EMBL/GenBank/DDBJ databases">
        <authorList>
            <person name="Lu H."/>
        </authorList>
    </citation>
    <scope>NUCLEOTIDE SEQUENCE [LARGE SCALE GENOMIC DNA]</scope>
    <source>
        <strain evidence="12 13">BYS180W</strain>
    </source>
</reference>
<protein>
    <recommendedName>
        <fullName evidence="3">Flagellar FliJ protein</fullName>
    </recommendedName>
</protein>
<feature type="coiled-coil region" evidence="11">
    <location>
        <begin position="89"/>
        <end position="116"/>
    </location>
</feature>
<sequence length="155" mass="18270">MSFTSIQSLQTLLEHAQAQRDESLRLLQEAQTRARQAQDQQDQLRQYQQEYQQRWSTQFRQPATVQLVGCYQSFGLRLNQAIDQQQHIAGYAEQRLKAARQRVQEQEMRVASIRKLIEHRQLDIQRRNDRVEQRLADEHAARSMARAVPFAGARL</sequence>
<evidence type="ECO:0000256" key="8">
    <source>
        <dbReference type="ARBA" id="ARBA00022927"/>
    </source>
</evidence>
<dbReference type="InterPro" id="IPR053716">
    <property type="entry name" value="Flag_assembly_chemotaxis_eff"/>
</dbReference>